<protein>
    <submittedName>
        <fullName evidence="1">Uncharacterized protein</fullName>
    </submittedName>
</protein>
<organism evidence="1 2">
    <name type="scientific">Pleurodeles waltl</name>
    <name type="common">Iberian ribbed newt</name>
    <dbReference type="NCBI Taxonomy" id="8319"/>
    <lineage>
        <taxon>Eukaryota</taxon>
        <taxon>Metazoa</taxon>
        <taxon>Chordata</taxon>
        <taxon>Craniata</taxon>
        <taxon>Vertebrata</taxon>
        <taxon>Euteleostomi</taxon>
        <taxon>Amphibia</taxon>
        <taxon>Batrachia</taxon>
        <taxon>Caudata</taxon>
        <taxon>Salamandroidea</taxon>
        <taxon>Salamandridae</taxon>
        <taxon>Pleurodelinae</taxon>
        <taxon>Pleurodeles</taxon>
    </lineage>
</organism>
<name>A0AAV7VY35_PLEWA</name>
<sequence length="107" mass="11137">MKVVKVNVKENACSSGKEDVIADGVAGGGFVEMEGLGMDRLCDGEDFTSGACGGGRCVISYAESSEAAKTAAARDSERNVWRVCLVAFDGSWSRSSYLPVAGGHAMH</sequence>
<dbReference type="EMBL" id="JANPWB010000002">
    <property type="protein sequence ID" value="KAJ1206599.1"/>
    <property type="molecule type" value="Genomic_DNA"/>
</dbReference>
<gene>
    <name evidence="1" type="ORF">NDU88_002002</name>
</gene>
<comment type="caution">
    <text evidence="1">The sequence shown here is derived from an EMBL/GenBank/DDBJ whole genome shotgun (WGS) entry which is preliminary data.</text>
</comment>
<evidence type="ECO:0000313" key="2">
    <source>
        <dbReference type="Proteomes" id="UP001066276"/>
    </source>
</evidence>
<evidence type="ECO:0000313" key="1">
    <source>
        <dbReference type="EMBL" id="KAJ1206599.1"/>
    </source>
</evidence>
<reference evidence="1" key="1">
    <citation type="journal article" date="2022" name="bioRxiv">
        <title>Sequencing and chromosome-scale assembly of the giantPleurodeles waltlgenome.</title>
        <authorList>
            <person name="Brown T."/>
            <person name="Elewa A."/>
            <person name="Iarovenko S."/>
            <person name="Subramanian E."/>
            <person name="Araus A.J."/>
            <person name="Petzold A."/>
            <person name="Susuki M."/>
            <person name="Suzuki K.-i.T."/>
            <person name="Hayashi T."/>
            <person name="Toyoda A."/>
            <person name="Oliveira C."/>
            <person name="Osipova E."/>
            <person name="Leigh N.D."/>
            <person name="Simon A."/>
            <person name="Yun M.H."/>
        </authorList>
    </citation>
    <scope>NUCLEOTIDE SEQUENCE</scope>
    <source>
        <strain evidence="1">20211129_DDA</strain>
        <tissue evidence="1">Liver</tissue>
    </source>
</reference>
<dbReference type="Proteomes" id="UP001066276">
    <property type="component" value="Chromosome 1_2"/>
</dbReference>
<dbReference type="AlphaFoldDB" id="A0AAV7VY35"/>
<accession>A0AAV7VY35</accession>
<keyword evidence="2" id="KW-1185">Reference proteome</keyword>
<proteinExistence type="predicted"/>